<dbReference type="KEGG" id="nmv:NITMOv2_1168"/>
<name>A0A0K2G9R1_NITMO</name>
<dbReference type="STRING" id="42253.NITMOv2_1168"/>
<evidence type="ECO:0000313" key="3">
    <source>
        <dbReference type="EMBL" id="ALA57599.1"/>
    </source>
</evidence>
<dbReference type="InterPro" id="IPR001789">
    <property type="entry name" value="Sig_transdc_resp-reg_receiver"/>
</dbReference>
<gene>
    <name evidence="3" type="ORF">NITMOv2_1168</name>
</gene>
<dbReference type="PROSITE" id="PS50110">
    <property type="entry name" value="RESPONSE_REGULATORY"/>
    <property type="match status" value="1"/>
</dbReference>
<accession>A0A0K2G9R1</accession>
<reference evidence="3 4" key="1">
    <citation type="journal article" date="2015" name="Proc. Natl. Acad. Sci. U.S.A.">
        <title>Expanded metabolic versatility of ubiquitous nitrite-oxidizing bacteria from the genus Nitrospira.</title>
        <authorList>
            <person name="Koch H."/>
            <person name="Lucker S."/>
            <person name="Albertsen M."/>
            <person name="Kitzinger K."/>
            <person name="Herbold C."/>
            <person name="Spieck E."/>
            <person name="Nielsen P.H."/>
            <person name="Wagner M."/>
            <person name="Daims H."/>
        </authorList>
    </citation>
    <scope>NUCLEOTIDE SEQUENCE [LARGE SCALE GENOMIC DNA]</scope>
    <source>
        <strain evidence="3 4">NSP M-1</strain>
    </source>
</reference>
<dbReference type="EMBL" id="CP011801">
    <property type="protein sequence ID" value="ALA57599.1"/>
    <property type="molecule type" value="Genomic_DNA"/>
</dbReference>
<feature type="domain" description="Response regulatory" evidence="2">
    <location>
        <begin position="3"/>
        <end position="120"/>
    </location>
</feature>
<evidence type="ECO:0000259" key="2">
    <source>
        <dbReference type="PROSITE" id="PS50110"/>
    </source>
</evidence>
<dbReference type="Gene3D" id="3.40.50.2300">
    <property type="match status" value="1"/>
</dbReference>
<dbReference type="SUPFAM" id="SSF52172">
    <property type="entry name" value="CheY-like"/>
    <property type="match status" value="1"/>
</dbReference>
<protein>
    <recommendedName>
        <fullName evidence="2">Response regulatory domain-containing protein</fullName>
    </recommendedName>
</protein>
<dbReference type="AlphaFoldDB" id="A0A0K2G9R1"/>
<dbReference type="PATRIC" id="fig|42253.5.peg.1154"/>
<proteinExistence type="predicted"/>
<dbReference type="GO" id="GO:0000160">
    <property type="term" value="P:phosphorelay signal transduction system"/>
    <property type="evidence" value="ECO:0007669"/>
    <property type="project" value="InterPro"/>
</dbReference>
<keyword evidence="4" id="KW-1185">Reference proteome</keyword>
<evidence type="ECO:0000256" key="1">
    <source>
        <dbReference type="PROSITE-ProRule" id="PRU00169"/>
    </source>
</evidence>
<evidence type="ECO:0000313" key="4">
    <source>
        <dbReference type="Proteomes" id="UP000069205"/>
    </source>
</evidence>
<sequence>MWTTLLLDDDPADRDAIRRAMPETEHRLIEADDLDDFLDRLTRERVELAIISLAAVSEDTAPRVQRALLRTPDTKILALAALDKGDGLTTLLKAESLRAHHLLATPIDPQQFLSILQVLFPLPTNQD</sequence>
<comment type="caution">
    <text evidence="1">Lacks conserved residue(s) required for the propagation of feature annotation.</text>
</comment>
<dbReference type="RefSeq" id="WP_053378916.1">
    <property type="nucleotide sequence ID" value="NZ_CP011801.1"/>
</dbReference>
<dbReference type="Proteomes" id="UP000069205">
    <property type="component" value="Chromosome"/>
</dbReference>
<dbReference type="InterPro" id="IPR011006">
    <property type="entry name" value="CheY-like_superfamily"/>
</dbReference>
<organism evidence="3 4">
    <name type="scientific">Nitrospira moscoviensis</name>
    <dbReference type="NCBI Taxonomy" id="42253"/>
    <lineage>
        <taxon>Bacteria</taxon>
        <taxon>Pseudomonadati</taxon>
        <taxon>Nitrospirota</taxon>
        <taxon>Nitrospiria</taxon>
        <taxon>Nitrospirales</taxon>
        <taxon>Nitrospiraceae</taxon>
        <taxon>Nitrospira</taxon>
    </lineage>
</organism>